<comment type="caution">
    <text evidence="2">The sequence shown here is derived from an EMBL/GenBank/DDBJ whole genome shotgun (WGS) entry which is preliminary data.</text>
</comment>
<sequence length="118" mass="13071">MAPVKRLVDPSVGLSSVLCKLFVMPPAFRICQSAVHRSEFCSFCSYLNRDWTFVDFKSANTAARRTSPCAKMAPRRASGCVVVQAFAQMCLCDAIFYYVLALAPFEFVLATLACLILK</sequence>
<organism evidence="2 3">
    <name type="scientific">Datura stramonium</name>
    <name type="common">Jimsonweed</name>
    <name type="synonym">Common thornapple</name>
    <dbReference type="NCBI Taxonomy" id="4076"/>
    <lineage>
        <taxon>Eukaryota</taxon>
        <taxon>Viridiplantae</taxon>
        <taxon>Streptophyta</taxon>
        <taxon>Embryophyta</taxon>
        <taxon>Tracheophyta</taxon>
        <taxon>Spermatophyta</taxon>
        <taxon>Magnoliopsida</taxon>
        <taxon>eudicotyledons</taxon>
        <taxon>Gunneridae</taxon>
        <taxon>Pentapetalae</taxon>
        <taxon>asterids</taxon>
        <taxon>lamiids</taxon>
        <taxon>Solanales</taxon>
        <taxon>Solanaceae</taxon>
        <taxon>Solanoideae</taxon>
        <taxon>Datureae</taxon>
        <taxon>Datura</taxon>
    </lineage>
</organism>
<keyword evidence="3" id="KW-1185">Reference proteome</keyword>
<protein>
    <submittedName>
        <fullName evidence="2">Uncharacterized protein</fullName>
    </submittedName>
</protein>
<accession>A0ABS8SK68</accession>
<gene>
    <name evidence="2" type="ORF">HAX54_040427</name>
</gene>
<evidence type="ECO:0000313" key="2">
    <source>
        <dbReference type="EMBL" id="MCD7459247.1"/>
    </source>
</evidence>
<reference evidence="2 3" key="1">
    <citation type="journal article" date="2021" name="BMC Genomics">
        <title>Datura genome reveals duplications of psychoactive alkaloid biosynthetic genes and high mutation rate following tissue culture.</title>
        <authorList>
            <person name="Rajewski A."/>
            <person name="Carter-House D."/>
            <person name="Stajich J."/>
            <person name="Litt A."/>
        </authorList>
    </citation>
    <scope>NUCLEOTIDE SEQUENCE [LARGE SCALE GENOMIC DNA]</scope>
    <source>
        <strain evidence="2">AR-01</strain>
    </source>
</reference>
<dbReference type="Proteomes" id="UP000823775">
    <property type="component" value="Unassembled WGS sequence"/>
</dbReference>
<evidence type="ECO:0000256" key="1">
    <source>
        <dbReference type="SAM" id="Phobius"/>
    </source>
</evidence>
<feature type="transmembrane region" description="Helical" evidence="1">
    <location>
        <begin position="95"/>
        <end position="117"/>
    </location>
</feature>
<keyword evidence="1" id="KW-0472">Membrane</keyword>
<evidence type="ECO:0000313" key="3">
    <source>
        <dbReference type="Proteomes" id="UP000823775"/>
    </source>
</evidence>
<keyword evidence="1" id="KW-0812">Transmembrane</keyword>
<name>A0ABS8SK68_DATST</name>
<proteinExistence type="predicted"/>
<keyword evidence="1" id="KW-1133">Transmembrane helix</keyword>
<dbReference type="EMBL" id="JACEIK010000570">
    <property type="protein sequence ID" value="MCD7459247.1"/>
    <property type="molecule type" value="Genomic_DNA"/>
</dbReference>